<dbReference type="AlphaFoldDB" id="A0A6N7XWE6"/>
<comment type="caution">
    <text evidence="2">The sequence shown here is derived from an EMBL/GenBank/DDBJ whole genome shotgun (WGS) entry which is preliminary data.</text>
</comment>
<dbReference type="GO" id="GO:0006508">
    <property type="term" value="P:proteolysis"/>
    <property type="evidence" value="ECO:0007669"/>
    <property type="project" value="InterPro"/>
</dbReference>
<evidence type="ECO:0000313" key="2">
    <source>
        <dbReference type="EMBL" id="MSU00874.1"/>
    </source>
</evidence>
<dbReference type="InterPro" id="IPR001872">
    <property type="entry name" value="Peptidase_A8"/>
</dbReference>
<reference evidence="2 3" key="1">
    <citation type="submission" date="2019-09" db="EMBL/GenBank/DDBJ databases">
        <title>In-depth cultivation of the pig gut microbiome towards novel bacterial diversity and tailored functional studies.</title>
        <authorList>
            <person name="Wylensek D."/>
            <person name="Hitch T.C.A."/>
            <person name="Clavel T."/>
        </authorList>
    </citation>
    <scope>NUCLEOTIDE SEQUENCE [LARGE SCALE GENOMIC DNA]</scope>
    <source>
        <strain evidence="2 3">WCA3-693-APC-4?</strain>
    </source>
</reference>
<keyword evidence="1" id="KW-0472">Membrane</keyword>
<proteinExistence type="predicted"/>
<protein>
    <submittedName>
        <fullName evidence="2">Signal peptidase II</fullName>
    </submittedName>
</protein>
<accession>A0A6N7XWE6</accession>
<evidence type="ECO:0000256" key="1">
    <source>
        <dbReference type="SAM" id="Phobius"/>
    </source>
</evidence>
<feature type="transmembrane region" description="Helical" evidence="1">
    <location>
        <begin position="132"/>
        <end position="154"/>
    </location>
</feature>
<dbReference type="EMBL" id="VUNQ01000008">
    <property type="protein sequence ID" value="MSU00874.1"/>
    <property type="molecule type" value="Genomic_DNA"/>
</dbReference>
<dbReference type="GO" id="GO:0004190">
    <property type="term" value="F:aspartic-type endopeptidase activity"/>
    <property type="evidence" value="ECO:0007669"/>
    <property type="project" value="InterPro"/>
</dbReference>
<organism evidence="2 3">
    <name type="scientific">Tissierella pigra</name>
    <dbReference type="NCBI Taxonomy" id="2607614"/>
    <lineage>
        <taxon>Bacteria</taxon>
        <taxon>Bacillati</taxon>
        <taxon>Bacillota</taxon>
        <taxon>Tissierellia</taxon>
        <taxon>Tissierellales</taxon>
        <taxon>Tissierellaceae</taxon>
        <taxon>Tissierella</taxon>
    </lineage>
</organism>
<feature type="transmembrane region" description="Helical" evidence="1">
    <location>
        <begin position="69"/>
        <end position="86"/>
    </location>
</feature>
<dbReference type="RefSeq" id="WP_154439295.1">
    <property type="nucleotide sequence ID" value="NZ_JAHLPJ010000001.1"/>
</dbReference>
<sequence>MKKIIKSKNEFTKIMILSLIILEQGIKIIVKAYYGVKAPIIENILYFAPVLNDNYSYINSLFNLGWGRIFHILLVIFVLFFSYYAFKYLEAKGTKNSMINTMKIFLFAGTICSLIDKVFWNGSLDYILLKGFFVFDLKDCYLTIFEVLVIILIVKDRKKASKINDKELLKDYIKFIKNDFLTRGE</sequence>
<dbReference type="GO" id="GO:0016020">
    <property type="term" value="C:membrane"/>
    <property type="evidence" value="ECO:0007669"/>
    <property type="project" value="InterPro"/>
</dbReference>
<dbReference type="Pfam" id="PF01252">
    <property type="entry name" value="Peptidase_A8"/>
    <property type="match status" value="1"/>
</dbReference>
<keyword evidence="3" id="KW-1185">Reference proteome</keyword>
<dbReference type="Proteomes" id="UP000469523">
    <property type="component" value="Unassembled WGS sequence"/>
</dbReference>
<keyword evidence="1" id="KW-1133">Transmembrane helix</keyword>
<name>A0A6N7XWE6_9FIRM</name>
<keyword evidence="1" id="KW-0812">Transmembrane</keyword>
<gene>
    <name evidence="2" type="ORF">FYJ83_05255</name>
</gene>
<evidence type="ECO:0000313" key="3">
    <source>
        <dbReference type="Proteomes" id="UP000469523"/>
    </source>
</evidence>